<feature type="region of interest" description="Disordered" evidence="1">
    <location>
        <begin position="143"/>
        <end position="177"/>
    </location>
</feature>
<reference evidence="2 3" key="1">
    <citation type="journal article" date="2016" name="Nat. Commun.">
        <title>Ectomycorrhizal ecology is imprinted in the genome of the dominant symbiotic fungus Cenococcum geophilum.</title>
        <authorList>
            <consortium name="DOE Joint Genome Institute"/>
            <person name="Peter M."/>
            <person name="Kohler A."/>
            <person name="Ohm R.A."/>
            <person name="Kuo A."/>
            <person name="Krutzmann J."/>
            <person name="Morin E."/>
            <person name="Arend M."/>
            <person name="Barry K.W."/>
            <person name="Binder M."/>
            <person name="Choi C."/>
            <person name="Clum A."/>
            <person name="Copeland A."/>
            <person name="Grisel N."/>
            <person name="Haridas S."/>
            <person name="Kipfer T."/>
            <person name="LaButti K."/>
            <person name="Lindquist E."/>
            <person name="Lipzen A."/>
            <person name="Maire R."/>
            <person name="Meier B."/>
            <person name="Mihaltcheva S."/>
            <person name="Molinier V."/>
            <person name="Murat C."/>
            <person name="Poggeler S."/>
            <person name="Quandt C.A."/>
            <person name="Sperisen C."/>
            <person name="Tritt A."/>
            <person name="Tisserant E."/>
            <person name="Crous P.W."/>
            <person name="Henrissat B."/>
            <person name="Nehls U."/>
            <person name="Egli S."/>
            <person name="Spatafora J.W."/>
            <person name="Grigoriev I.V."/>
            <person name="Martin F.M."/>
        </authorList>
    </citation>
    <scope>NUCLEOTIDE SEQUENCE [LARGE SCALE GENOMIC DNA]</scope>
    <source>
        <strain evidence="2 3">CBS 459.81</strain>
    </source>
</reference>
<feature type="region of interest" description="Disordered" evidence="1">
    <location>
        <begin position="232"/>
        <end position="253"/>
    </location>
</feature>
<dbReference type="EMBL" id="KV745266">
    <property type="protein sequence ID" value="OCK75861.1"/>
    <property type="molecule type" value="Genomic_DNA"/>
</dbReference>
<feature type="compositionally biased region" description="Low complexity" evidence="1">
    <location>
        <begin position="155"/>
        <end position="177"/>
    </location>
</feature>
<name>A0A8E2E1X5_9PEZI</name>
<feature type="compositionally biased region" description="Polar residues" evidence="1">
    <location>
        <begin position="350"/>
        <end position="364"/>
    </location>
</feature>
<proteinExistence type="predicted"/>
<feature type="compositionally biased region" description="Low complexity" evidence="1">
    <location>
        <begin position="232"/>
        <end position="242"/>
    </location>
</feature>
<feature type="region of interest" description="Disordered" evidence="1">
    <location>
        <begin position="329"/>
        <end position="364"/>
    </location>
</feature>
<dbReference type="AlphaFoldDB" id="A0A8E2E1X5"/>
<gene>
    <name evidence="2" type="ORF">K432DRAFT_446415</name>
</gene>
<accession>A0A8E2E1X5</accession>
<organism evidence="2 3">
    <name type="scientific">Lepidopterella palustris CBS 459.81</name>
    <dbReference type="NCBI Taxonomy" id="1314670"/>
    <lineage>
        <taxon>Eukaryota</taxon>
        <taxon>Fungi</taxon>
        <taxon>Dikarya</taxon>
        <taxon>Ascomycota</taxon>
        <taxon>Pezizomycotina</taxon>
        <taxon>Dothideomycetes</taxon>
        <taxon>Pleosporomycetidae</taxon>
        <taxon>Mytilinidiales</taxon>
        <taxon>Argynnaceae</taxon>
        <taxon>Lepidopterella</taxon>
    </lineage>
</organism>
<evidence type="ECO:0000313" key="2">
    <source>
        <dbReference type="EMBL" id="OCK75861.1"/>
    </source>
</evidence>
<evidence type="ECO:0000256" key="1">
    <source>
        <dbReference type="SAM" id="MobiDB-lite"/>
    </source>
</evidence>
<feature type="compositionally biased region" description="Gly residues" evidence="1">
    <location>
        <begin position="330"/>
        <end position="342"/>
    </location>
</feature>
<feature type="compositionally biased region" description="Polar residues" evidence="1">
    <location>
        <begin position="143"/>
        <end position="154"/>
    </location>
</feature>
<sequence length="391" mass="39897">MSSAAVRRADSTRAISTTSASSLAKSITPLTSVNSYCPMVLLYLSTYLGESVAAVVSVTKTASEISILESSHATAVLTAPTPLTTHVIRRTEVRQVSRRTSRWGGSGEIGRERFGWRPAPVYANKAPEKRDDVRLSWGPFVPDSSSSAATQTVNSSPSSSPTSCIPQSTSAASSAFPHPPSALSAEAFSTFKPSCSIYTTTLVAGDGGTSTQKIWQGCWSISTSSQTISRSPALSSAHATAPSPAPSLSPPVLSGGHGPHTLWYPSCILLSTAIIPGRNGQTNVATVVETVGKGCWTDKLPPSCSSHGSAKGVLGGCAASTTARVSLMSGGAGTGAGRGGSGVETRPGPGSSSTAPAAVTETSGSPMVQPMGSVTYVGLPLGFDFKFVVLL</sequence>
<dbReference type="Proteomes" id="UP000250266">
    <property type="component" value="Unassembled WGS sequence"/>
</dbReference>
<evidence type="ECO:0000313" key="3">
    <source>
        <dbReference type="Proteomes" id="UP000250266"/>
    </source>
</evidence>
<keyword evidence="3" id="KW-1185">Reference proteome</keyword>
<protein>
    <submittedName>
        <fullName evidence="2">Uncharacterized protein</fullName>
    </submittedName>
</protein>